<reference evidence="10" key="1">
    <citation type="submission" date="2018-06" db="EMBL/GenBank/DDBJ databases">
        <title>Complete genome sequences of Mycoplasma anatis, M. anseris and M. cloacale type strains.</title>
        <authorList>
            <person name="Grozner D."/>
            <person name="Forro B."/>
            <person name="Sulyok K.M."/>
            <person name="Marton S."/>
            <person name="Kreizinger Z."/>
            <person name="Banyai K."/>
            <person name="Gyuranecz M."/>
        </authorList>
    </citation>
    <scope>NUCLEOTIDE SEQUENCE [LARGE SCALE GENOMIC DNA]</scope>
    <source>
        <strain evidence="10">NCTC 10199</strain>
    </source>
</reference>
<proteinExistence type="inferred from homology"/>
<sequence>MIKIGSHVSFKSPNYLVGAIQESLNNNATCAMIYLGPPQNTIRVSTDKYQYQEYLLKYQSLIPESNIVVHAPYIINAANPTKYKFAQQFLIQEIQRMNYINANLLVLHPGAHTEFSRKEALDTLIETLKYVISKTKDVIICLETMAGKGTEICSNLDEINYVITNVNSSRLGVCLDTCHIWDAGYNIRDYNNFKQELKEKNIFQHIKVIHLNDSLNPRSSHKDRHANIDKGYIGFETLEKFVYDPEFKEIPKILETPYINNQSPYKEEIAMLLHKNEVKLF</sequence>
<keyword evidence="6 7" id="KW-0234">DNA repair</keyword>
<dbReference type="PROSITE" id="PS00730">
    <property type="entry name" value="AP_NUCLEASE_F2_2"/>
    <property type="match status" value="1"/>
</dbReference>
<evidence type="ECO:0000256" key="5">
    <source>
        <dbReference type="ARBA" id="ARBA00022833"/>
    </source>
</evidence>
<feature type="binding site" evidence="7">
    <location>
        <position position="225"/>
    </location>
    <ligand>
        <name>Zn(2+)</name>
        <dbReference type="ChEBI" id="CHEBI:29105"/>
        <label>3</label>
    </ligand>
</feature>
<evidence type="ECO:0000256" key="4">
    <source>
        <dbReference type="ARBA" id="ARBA00022801"/>
    </source>
</evidence>
<dbReference type="InterPro" id="IPR036237">
    <property type="entry name" value="Xyl_isomerase-like_sf"/>
</dbReference>
<gene>
    <name evidence="7" type="primary">nfo</name>
    <name evidence="9" type="ORF">DK849_01840</name>
</gene>
<dbReference type="GO" id="GO:0003677">
    <property type="term" value="F:DNA binding"/>
    <property type="evidence" value="ECO:0007669"/>
    <property type="project" value="InterPro"/>
</dbReference>
<feature type="binding site" evidence="7">
    <location>
        <position position="255"/>
    </location>
    <ligand>
        <name>Zn(2+)</name>
        <dbReference type="ChEBI" id="CHEBI:29105"/>
        <label>2</label>
    </ligand>
</feature>
<dbReference type="GO" id="GO:0006284">
    <property type="term" value="P:base-excision repair"/>
    <property type="evidence" value="ECO:0007669"/>
    <property type="project" value="TreeGrafter"/>
</dbReference>
<keyword evidence="10" id="KW-1185">Reference proteome</keyword>
<dbReference type="RefSeq" id="WP_029330230.1">
    <property type="nucleotide sequence ID" value="NZ_CP030103.1"/>
</dbReference>
<feature type="binding site" evidence="7">
    <location>
        <position position="223"/>
    </location>
    <ligand>
        <name>Zn(2+)</name>
        <dbReference type="ChEBI" id="CHEBI:29105"/>
        <label>3</label>
    </ligand>
</feature>
<dbReference type="PANTHER" id="PTHR21445">
    <property type="entry name" value="ENDONUCLEASE IV ENDODEOXYRIBONUCLEASE IV"/>
    <property type="match status" value="1"/>
</dbReference>
<dbReference type="Pfam" id="PF01261">
    <property type="entry name" value="AP_endonuc_2"/>
    <property type="match status" value="1"/>
</dbReference>
<evidence type="ECO:0000256" key="6">
    <source>
        <dbReference type="ARBA" id="ARBA00023204"/>
    </source>
</evidence>
<organism evidence="9 10">
    <name type="scientific">Metamycoplasma cloacale</name>
    <dbReference type="NCBI Taxonomy" id="92401"/>
    <lineage>
        <taxon>Bacteria</taxon>
        <taxon>Bacillati</taxon>
        <taxon>Mycoplasmatota</taxon>
        <taxon>Mycoplasmoidales</taxon>
        <taxon>Metamycoplasmataceae</taxon>
        <taxon>Metamycoplasma</taxon>
    </lineage>
</organism>
<feature type="binding site" evidence="7">
    <location>
        <position position="143"/>
    </location>
    <ligand>
        <name>Zn(2+)</name>
        <dbReference type="ChEBI" id="CHEBI:29105"/>
        <label>1</label>
    </ligand>
</feature>
<evidence type="ECO:0000256" key="3">
    <source>
        <dbReference type="ARBA" id="ARBA00022763"/>
    </source>
</evidence>
<dbReference type="InterPro" id="IPR018246">
    <property type="entry name" value="AP_endonuc_F2_Zn_BS"/>
</dbReference>
<feature type="binding site" evidence="7">
    <location>
        <position position="143"/>
    </location>
    <ligand>
        <name>Zn(2+)</name>
        <dbReference type="ChEBI" id="CHEBI:29105"/>
        <label>2</label>
    </ligand>
</feature>
<dbReference type="SMART" id="SM00518">
    <property type="entry name" value="AP2Ec"/>
    <property type="match status" value="1"/>
</dbReference>
<evidence type="ECO:0000256" key="1">
    <source>
        <dbReference type="ARBA" id="ARBA00005340"/>
    </source>
</evidence>
<dbReference type="AlphaFoldDB" id="A0A2Z4LM35"/>
<keyword evidence="2 7" id="KW-0479">Metal-binding</keyword>
<dbReference type="CDD" id="cd00019">
    <property type="entry name" value="AP2Ec"/>
    <property type="match status" value="1"/>
</dbReference>
<dbReference type="PROSITE" id="PS00729">
    <property type="entry name" value="AP_NUCLEASE_F2_1"/>
    <property type="match status" value="1"/>
</dbReference>
<dbReference type="OrthoDB" id="9805666at2"/>
<keyword evidence="4 7" id="KW-0378">Hydrolase</keyword>
<dbReference type="GO" id="GO:0008833">
    <property type="term" value="F:deoxyribonuclease IV (phage-T4-induced) activity"/>
    <property type="evidence" value="ECO:0007669"/>
    <property type="project" value="UniProtKB-UniRule"/>
</dbReference>
<comment type="similarity">
    <text evidence="1 7">Belongs to the AP endonuclease 2 family.</text>
</comment>
<evidence type="ECO:0000259" key="8">
    <source>
        <dbReference type="Pfam" id="PF01261"/>
    </source>
</evidence>
<feature type="binding site" evidence="7">
    <location>
        <position position="179"/>
    </location>
    <ligand>
        <name>Zn(2+)</name>
        <dbReference type="ChEBI" id="CHEBI:29105"/>
        <label>3</label>
    </ligand>
</feature>
<keyword evidence="5 7" id="KW-0862">Zinc</keyword>
<dbReference type="InterPro" id="IPR013022">
    <property type="entry name" value="Xyl_isomerase-like_TIM-brl"/>
</dbReference>
<evidence type="ECO:0000256" key="2">
    <source>
        <dbReference type="ARBA" id="ARBA00022723"/>
    </source>
</evidence>
<dbReference type="GO" id="GO:0008270">
    <property type="term" value="F:zinc ion binding"/>
    <property type="evidence" value="ECO:0007669"/>
    <property type="project" value="UniProtKB-UniRule"/>
</dbReference>
<dbReference type="NCBIfam" id="TIGR00587">
    <property type="entry name" value="nfo"/>
    <property type="match status" value="1"/>
</dbReference>
<dbReference type="KEGG" id="mclo:DK849_01840"/>
<dbReference type="PANTHER" id="PTHR21445:SF0">
    <property type="entry name" value="APURINIC-APYRIMIDINIC ENDONUCLEASE"/>
    <property type="match status" value="1"/>
</dbReference>
<dbReference type="GO" id="GO:0008081">
    <property type="term" value="F:phosphoric diester hydrolase activity"/>
    <property type="evidence" value="ECO:0007669"/>
    <property type="project" value="TreeGrafter"/>
</dbReference>
<dbReference type="SUPFAM" id="SSF51658">
    <property type="entry name" value="Xylose isomerase-like"/>
    <property type="match status" value="1"/>
</dbReference>
<evidence type="ECO:0000313" key="10">
    <source>
        <dbReference type="Proteomes" id="UP000249865"/>
    </source>
</evidence>
<dbReference type="Proteomes" id="UP000249865">
    <property type="component" value="Chromosome"/>
</dbReference>
<keyword evidence="7" id="KW-0255">Endonuclease</keyword>
<feature type="binding site" evidence="7">
    <location>
        <position position="176"/>
    </location>
    <ligand>
        <name>Zn(2+)</name>
        <dbReference type="ChEBI" id="CHEBI:29105"/>
        <label>2</label>
    </ligand>
</feature>
<dbReference type="FunFam" id="3.20.20.150:FF:000001">
    <property type="entry name" value="Probable endonuclease 4"/>
    <property type="match status" value="1"/>
</dbReference>
<dbReference type="Gene3D" id="3.20.20.150">
    <property type="entry name" value="Divalent-metal-dependent TIM barrel enzymes"/>
    <property type="match status" value="1"/>
</dbReference>
<feature type="binding site" evidence="7">
    <location>
        <position position="108"/>
    </location>
    <ligand>
        <name>Zn(2+)</name>
        <dbReference type="ChEBI" id="CHEBI:29105"/>
        <label>1</label>
    </ligand>
</feature>
<protein>
    <recommendedName>
        <fullName evidence="7">Probable endonuclease 4</fullName>
        <ecNumber evidence="7">3.1.21.2</ecNumber>
    </recommendedName>
    <alternativeName>
        <fullName evidence="7">Endodeoxyribonuclease IV</fullName>
    </alternativeName>
    <alternativeName>
        <fullName evidence="7">Endonuclease IV</fullName>
    </alternativeName>
</protein>
<feature type="binding site" evidence="7">
    <location>
        <position position="210"/>
    </location>
    <ligand>
        <name>Zn(2+)</name>
        <dbReference type="ChEBI" id="CHEBI:29105"/>
        <label>2</label>
    </ligand>
</feature>
<comment type="catalytic activity">
    <reaction evidence="7">
        <text>Endonucleolytic cleavage to 5'-phosphooligonucleotide end-products.</text>
        <dbReference type="EC" id="3.1.21.2"/>
    </reaction>
</comment>
<dbReference type="GO" id="GO:0003906">
    <property type="term" value="F:DNA-(apurinic or apyrimidinic site) endonuclease activity"/>
    <property type="evidence" value="ECO:0007669"/>
    <property type="project" value="TreeGrafter"/>
</dbReference>
<dbReference type="PROSITE" id="PS51432">
    <property type="entry name" value="AP_NUCLEASE_F2_4"/>
    <property type="match status" value="1"/>
</dbReference>
<keyword evidence="3 7" id="KW-0227">DNA damage</keyword>
<dbReference type="EC" id="3.1.21.2" evidence="7"/>
<dbReference type="InterPro" id="IPR001719">
    <property type="entry name" value="AP_endonuc_2"/>
</dbReference>
<evidence type="ECO:0000313" key="9">
    <source>
        <dbReference type="EMBL" id="AWX42799.1"/>
    </source>
</evidence>
<accession>A0A2Z4LM35</accession>
<feature type="binding site" evidence="7">
    <location>
        <position position="70"/>
    </location>
    <ligand>
        <name>Zn(2+)</name>
        <dbReference type="ChEBI" id="CHEBI:29105"/>
        <label>1</label>
    </ligand>
</feature>
<name>A0A2Z4LM35_9BACT</name>
<feature type="domain" description="Xylose isomerase-like TIM barrel" evidence="8">
    <location>
        <begin position="51"/>
        <end position="272"/>
    </location>
</feature>
<dbReference type="HAMAP" id="MF_00152">
    <property type="entry name" value="Nfo"/>
    <property type="match status" value="1"/>
</dbReference>
<comment type="function">
    <text evidence="7">Endonuclease IV plays a role in DNA repair. It cleaves phosphodiester bonds at apurinic or apyrimidinic (AP) sites, generating a 3'-hydroxyl group and a 5'-terminal sugar phosphate.</text>
</comment>
<evidence type="ECO:0000256" key="7">
    <source>
        <dbReference type="HAMAP-Rule" id="MF_00152"/>
    </source>
</evidence>
<keyword evidence="7" id="KW-0540">Nuclease</keyword>
<dbReference type="NCBIfam" id="NF002196">
    <property type="entry name" value="PRK01060.1-1"/>
    <property type="match status" value="1"/>
</dbReference>
<dbReference type="EMBL" id="CP030103">
    <property type="protein sequence ID" value="AWX42799.1"/>
    <property type="molecule type" value="Genomic_DNA"/>
</dbReference>
<comment type="cofactor">
    <cofactor evidence="7">
        <name>Zn(2+)</name>
        <dbReference type="ChEBI" id="CHEBI:29105"/>
    </cofactor>
    <text evidence="7">Binds 3 Zn(2+) ions.</text>
</comment>